<name>A0A2S6I6E5_9BACT</name>
<dbReference type="PROSITE" id="PS51257">
    <property type="entry name" value="PROKAR_LIPOPROTEIN"/>
    <property type="match status" value="1"/>
</dbReference>
<dbReference type="InterPro" id="IPR019853">
    <property type="entry name" value="GldB-like"/>
</dbReference>
<evidence type="ECO:0000313" key="2">
    <source>
        <dbReference type="Proteomes" id="UP000237662"/>
    </source>
</evidence>
<sequence>MSKLPHRFATALVFFILLTFIGCKGSDITEPHSSKSTREVGGIPDSLKFGDIVVYNGFKQQMEVYKNGSIDSNLIIDKLYNRHRIMWDSCYGMIFGPDNADKFQTPSGMVNWNEQLLFKDDSKIDSLIKVVQNYNIDSLFEFHNRRFDSLGYETPEAKITIAFTPFPGIGFGGCARDQFILELNNPEFEIIYTLEKGLPHEIYHFINEKNLGEVPEMNALDLAINEGLACHFTHHYFEGEITKYEAVENMTETDWNYYVKREKKIYNTMKQYFDDTSGNNPLLRNKQHDVFKDSPRSIQYWLGYRIVESYLDTHSGKSLKDLSYMSYEEIYHNSGYAEKFEE</sequence>
<dbReference type="Proteomes" id="UP000237662">
    <property type="component" value="Unassembled WGS sequence"/>
</dbReference>
<keyword evidence="2" id="KW-1185">Reference proteome</keyword>
<gene>
    <name evidence="1" type="ORF">CLV84_3669</name>
</gene>
<dbReference type="OrthoDB" id="6402335at2"/>
<dbReference type="Pfam" id="PF25594">
    <property type="entry name" value="GldB_lipo"/>
    <property type="match status" value="1"/>
</dbReference>
<reference evidence="1 2" key="1">
    <citation type="submission" date="2018-02" db="EMBL/GenBank/DDBJ databases">
        <title>Genomic Encyclopedia of Archaeal and Bacterial Type Strains, Phase II (KMG-II): from individual species to whole genera.</title>
        <authorList>
            <person name="Goeker M."/>
        </authorList>
    </citation>
    <scope>NUCLEOTIDE SEQUENCE [LARGE SCALE GENOMIC DNA]</scope>
    <source>
        <strain evidence="1 2">DSM 29526</strain>
    </source>
</reference>
<dbReference type="AlphaFoldDB" id="A0A2S6I6E5"/>
<dbReference type="EMBL" id="PTJC01000006">
    <property type="protein sequence ID" value="PPK86733.1"/>
    <property type="molecule type" value="Genomic_DNA"/>
</dbReference>
<protein>
    <submittedName>
        <fullName evidence="1">Uncharacterized protein YjaZ</fullName>
    </submittedName>
</protein>
<proteinExistence type="predicted"/>
<accession>A0A2S6I6E5</accession>
<dbReference type="RefSeq" id="WP_104421148.1">
    <property type="nucleotide sequence ID" value="NZ_PTJC01000006.1"/>
</dbReference>
<evidence type="ECO:0000313" key="1">
    <source>
        <dbReference type="EMBL" id="PPK86733.1"/>
    </source>
</evidence>
<comment type="caution">
    <text evidence="1">The sequence shown here is derived from an EMBL/GenBank/DDBJ whole genome shotgun (WGS) entry which is preliminary data.</text>
</comment>
<organism evidence="1 2">
    <name type="scientific">Neolewinella xylanilytica</name>
    <dbReference type="NCBI Taxonomy" id="1514080"/>
    <lineage>
        <taxon>Bacteria</taxon>
        <taxon>Pseudomonadati</taxon>
        <taxon>Bacteroidota</taxon>
        <taxon>Saprospiria</taxon>
        <taxon>Saprospirales</taxon>
        <taxon>Lewinellaceae</taxon>
        <taxon>Neolewinella</taxon>
    </lineage>
</organism>